<evidence type="ECO:0000256" key="2">
    <source>
        <dbReference type="ARBA" id="ARBA00023239"/>
    </source>
</evidence>
<dbReference type="AlphaFoldDB" id="A0A926IIE0"/>
<comment type="caution">
    <text evidence="4">The sequence shown here is derived from an EMBL/GenBank/DDBJ whole genome shotgun (WGS) entry which is preliminary data.</text>
</comment>
<evidence type="ECO:0000259" key="3">
    <source>
        <dbReference type="SMART" id="SM01007"/>
    </source>
</evidence>
<dbReference type="InterPro" id="IPR001303">
    <property type="entry name" value="Aldolase_II/adducin_N"/>
</dbReference>
<dbReference type="SMART" id="SM01007">
    <property type="entry name" value="Aldolase_II"/>
    <property type="match status" value="1"/>
</dbReference>
<dbReference type="InterPro" id="IPR050197">
    <property type="entry name" value="Aldolase_class_II_sugar_metab"/>
</dbReference>
<accession>A0A926IIE0</accession>
<dbReference type="Gene3D" id="3.40.225.10">
    <property type="entry name" value="Class II aldolase/adducin N-terminal domain"/>
    <property type="match status" value="1"/>
</dbReference>
<reference evidence="4" key="1">
    <citation type="submission" date="2020-08" db="EMBL/GenBank/DDBJ databases">
        <title>Genome public.</title>
        <authorList>
            <person name="Liu C."/>
            <person name="Sun Q."/>
        </authorList>
    </citation>
    <scope>NUCLEOTIDE SEQUENCE</scope>
    <source>
        <strain evidence="4">NSJ-64</strain>
    </source>
</reference>
<evidence type="ECO:0000313" key="4">
    <source>
        <dbReference type="EMBL" id="MBC8586261.1"/>
    </source>
</evidence>
<dbReference type="GO" id="GO:0019323">
    <property type="term" value="P:pentose catabolic process"/>
    <property type="evidence" value="ECO:0007669"/>
    <property type="project" value="TreeGrafter"/>
</dbReference>
<dbReference type="SUPFAM" id="SSF53639">
    <property type="entry name" value="AraD/HMP-PK domain-like"/>
    <property type="match status" value="1"/>
</dbReference>
<gene>
    <name evidence="4" type="ORF">H8705_11790</name>
</gene>
<dbReference type="Pfam" id="PF00596">
    <property type="entry name" value="Aldolase_II"/>
    <property type="match status" value="1"/>
</dbReference>
<dbReference type="Proteomes" id="UP000623678">
    <property type="component" value="Unassembled WGS sequence"/>
</dbReference>
<dbReference type="GO" id="GO:0005829">
    <property type="term" value="C:cytosol"/>
    <property type="evidence" value="ECO:0007669"/>
    <property type="project" value="TreeGrafter"/>
</dbReference>
<dbReference type="RefSeq" id="WP_262395984.1">
    <property type="nucleotide sequence ID" value="NZ_JACRTD010000009.1"/>
</dbReference>
<proteinExistence type="predicted"/>
<dbReference type="InterPro" id="IPR036409">
    <property type="entry name" value="Aldolase_II/adducin_N_sf"/>
</dbReference>
<keyword evidence="5" id="KW-1185">Reference proteome</keyword>
<organism evidence="4 5">
    <name type="scientific">Youxingia wuxianensis</name>
    <dbReference type="NCBI Taxonomy" id="2763678"/>
    <lineage>
        <taxon>Bacteria</taxon>
        <taxon>Bacillati</taxon>
        <taxon>Bacillota</taxon>
        <taxon>Clostridia</taxon>
        <taxon>Eubacteriales</taxon>
        <taxon>Oscillospiraceae</taxon>
        <taxon>Youxingia</taxon>
    </lineage>
</organism>
<dbReference type="PANTHER" id="PTHR22789:SF0">
    <property type="entry name" value="3-OXO-TETRONATE 4-PHOSPHATE DECARBOXYLASE-RELATED"/>
    <property type="match status" value="1"/>
</dbReference>
<dbReference type="GO" id="GO:0016832">
    <property type="term" value="F:aldehyde-lyase activity"/>
    <property type="evidence" value="ECO:0007669"/>
    <property type="project" value="TreeGrafter"/>
</dbReference>
<dbReference type="EMBL" id="JACRTD010000009">
    <property type="protein sequence ID" value="MBC8586261.1"/>
    <property type="molecule type" value="Genomic_DNA"/>
</dbReference>
<dbReference type="PANTHER" id="PTHR22789">
    <property type="entry name" value="FUCULOSE PHOSPHATE ALDOLASE"/>
    <property type="match status" value="1"/>
</dbReference>
<keyword evidence="1" id="KW-0479">Metal-binding</keyword>
<evidence type="ECO:0000256" key="1">
    <source>
        <dbReference type="ARBA" id="ARBA00022723"/>
    </source>
</evidence>
<dbReference type="GO" id="GO:0046872">
    <property type="term" value="F:metal ion binding"/>
    <property type="evidence" value="ECO:0007669"/>
    <property type="project" value="UniProtKB-KW"/>
</dbReference>
<evidence type="ECO:0000313" key="5">
    <source>
        <dbReference type="Proteomes" id="UP000623678"/>
    </source>
</evidence>
<name>A0A926IIE0_9FIRM</name>
<sequence length="218" mass="23894">MDKRIKAIYQEEAAWGTRWLYEKGFSPSGDSGDVSVRDPETGLIYISAALSSIPRPYKNNGDCKAQDMAILDIDGNSYSPWASETIEAPMHLAIYRARPDVQAIVHTHAQWSSVFAIAHMDLPLTLAEHYVNLGGAIRCAEYGPAGSQLIADNVAKALGKNNAVIMANHGAVTVGATMHEAYKNTYFLENICQKVIFAKLLGSVHEVREEDVLDESLK</sequence>
<protein>
    <submittedName>
        <fullName evidence="4">Class II aldolase/adducin family protein</fullName>
    </submittedName>
</protein>
<feature type="domain" description="Class II aldolase/adducin N-terminal" evidence="3">
    <location>
        <begin position="11"/>
        <end position="196"/>
    </location>
</feature>
<keyword evidence="2" id="KW-0456">Lyase</keyword>